<proteinExistence type="predicted"/>
<dbReference type="GO" id="GO:0030036">
    <property type="term" value="P:actin cytoskeleton organization"/>
    <property type="evidence" value="ECO:0007669"/>
    <property type="project" value="InterPro"/>
</dbReference>
<dbReference type="Proteomes" id="UP000030669">
    <property type="component" value="Unassembled WGS sequence"/>
</dbReference>
<organism evidence="3 4">
    <name type="scientific">Gloeophyllum trabeum (strain ATCC 11539 / FP-39264 / Madison 617)</name>
    <name type="common">Brown rot fungus</name>
    <dbReference type="NCBI Taxonomy" id="670483"/>
    <lineage>
        <taxon>Eukaryota</taxon>
        <taxon>Fungi</taxon>
        <taxon>Dikarya</taxon>
        <taxon>Basidiomycota</taxon>
        <taxon>Agaricomycotina</taxon>
        <taxon>Agaricomycetes</taxon>
        <taxon>Gloeophyllales</taxon>
        <taxon>Gloeophyllaceae</taxon>
        <taxon>Gloeophyllum</taxon>
    </lineage>
</organism>
<dbReference type="eggNOG" id="ENOG502RXE8">
    <property type="taxonomic scope" value="Eukaryota"/>
</dbReference>
<dbReference type="InterPro" id="IPR016024">
    <property type="entry name" value="ARM-type_fold"/>
</dbReference>
<sequence>METIGTNQEFDKLLDDLQIPPTLRPKLEKMDLSVKASMLKSSQTLAFRGPNGPAIPPSLRRTRSIDSIDSSSSRSPPPSLGPSFPSGPDRAGRAVKTASRSGSAHIPRSPSAHARVGSVDIFSTLSRAHGPAIPTAVKPNKDKGATAPSAAAICKTLASTSSTKLEVDFVKRLRICLRNEAASWSQDFLRAGGYSALMTRLRELLEVEWREEQHDDQILHELLRCFKALSTSSIGCFALRSSSPSPFVQLVALLYSDKKPGEVGTRNLIVELLLTLFDLYPSTSLPAIGPASINRRTEAWDESAPSSSAVVTLPAPHKTFFSLIRAILLTPAPPPTESPSNPVSPHAFIESLHKPRIYKSYLQELSDICRDYFWVFCHQNNTIWNLEDTDESKVEKPRAPGGMTGGVEFEAMGYMTTHFKLINVIAKAAEDLQLPKDDELSAHRFHTDLFLSGLERIILIGRKASTVYYPTLHLEIARYMSLAGRAGYEIPWSLSRMMGPPPSGMCKPGRAPREAKTPRASPTKKSSRATGPVLPSPVKIEPIRLGQDVFGA</sequence>
<evidence type="ECO:0000259" key="2">
    <source>
        <dbReference type="SMART" id="SM01140"/>
    </source>
</evidence>
<feature type="domain" description="Formin GTPase-binding" evidence="2">
    <location>
        <begin position="1"/>
        <end position="276"/>
    </location>
</feature>
<dbReference type="InterPro" id="IPR010473">
    <property type="entry name" value="GTPase-bd"/>
</dbReference>
<dbReference type="RefSeq" id="XP_007867614.1">
    <property type="nucleotide sequence ID" value="XM_007869423.1"/>
</dbReference>
<dbReference type="HOGENOM" id="CLU_026458_0_0_1"/>
<feature type="region of interest" description="Disordered" evidence="1">
    <location>
        <begin position="501"/>
        <end position="540"/>
    </location>
</feature>
<feature type="region of interest" description="Disordered" evidence="1">
    <location>
        <begin position="42"/>
        <end position="112"/>
    </location>
</feature>
<protein>
    <recommendedName>
        <fullName evidence="2">Formin GTPase-binding domain-containing protein</fullName>
    </recommendedName>
</protein>
<dbReference type="Pfam" id="PF06371">
    <property type="entry name" value="Drf_GBD"/>
    <property type="match status" value="1"/>
</dbReference>
<dbReference type="Gene3D" id="1.25.10.10">
    <property type="entry name" value="Leucine-rich Repeat Variant"/>
    <property type="match status" value="1"/>
</dbReference>
<keyword evidence="4" id="KW-1185">Reference proteome</keyword>
<dbReference type="SMART" id="SM01140">
    <property type="entry name" value="Drf_GBD"/>
    <property type="match status" value="1"/>
</dbReference>
<dbReference type="EMBL" id="KB469304">
    <property type="protein sequence ID" value="EPQ54322.1"/>
    <property type="molecule type" value="Genomic_DNA"/>
</dbReference>
<dbReference type="OrthoDB" id="2155261at2759"/>
<gene>
    <name evidence="3" type="ORF">GLOTRDRAFT_78295</name>
</gene>
<evidence type="ECO:0000313" key="3">
    <source>
        <dbReference type="EMBL" id="EPQ54322.1"/>
    </source>
</evidence>
<evidence type="ECO:0000256" key="1">
    <source>
        <dbReference type="SAM" id="MobiDB-lite"/>
    </source>
</evidence>
<dbReference type="GO" id="GO:0031267">
    <property type="term" value="F:small GTPase binding"/>
    <property type="evidence" value="ECO:0007669"/>
    <property type="project" value="InterPro"/>
</dbReference>
<accession>S7Q475</accession>
<dbReference type="AlphaFoldDB" id="S7Q475"/>
<dbReference type="OMA" id="CPTPFVQ"/>
<dbReference type="InterPro" id="IPR011989">
    <property type="entry name" value="ARM-like"/>
</dbReference>
<dbReference type="GeneID" id="19308789"/>
<dbReference type="SUPFAM" id="SSF48371">
    <property type="entry name" value="ARM repeat"/>
    <property type="match status" value="1"/>
</dbReference>
<dbReference type="GO" id="GO:0003779">
    <property type="term" value="F:actin binding"/>
    <property type="evidence" value="ECO:0007669"/>
    <property type="project" value="InterPro"/>
</dbReference>
<reference evidence="3 4" key="1">
    <citation type="journal article" date="2012" name="Science">
        <title>The Paleozoic origin of enzymatic lignin decomposition reconstructed from 31 fungal genomes.</title>
        <authorList>
            <person name="Floudas D."/>
            <person name="Binder M."/>
            <person name="Riley R."/>
            <person name="Barry K."/>
            <person name="Blanchette R.A."/>
            <person name="Henrissat B."/>
            <person name="Martinez A.T."/>
            <person name="Otillar R."/>
            <person name="Spatafora J.W."/>
            <person name="Yadav J.S."/>
            <person name="Aerts A."/>
            <person name="Benoit I."/>
            <person name="Boyd A."/>
            <person name="Carlson A."/>
            <person name="Copeland A."/>
            <person name="Coutinho P.M."/>
            <person name="de Vries R.P."/>
            <person name="Ferreira P."/>
            <person name="Findley K."/>
            <person name="Foster B."/>
            <person name="Gaskell J."/>
            <person name="Glotzer D."/>
            <person name="Gorecki P."/>
            <person name="Heitman J."/>
            <person name="Hesse C."/>
            <person name="Hori C."/>
            <person name="Igarashi K."/>
            <person name="Jurgens J.A."/>
            <person name="Kallen N."/>
            <person name="Kersten P."/>
            <person name="Kohler A."/>
            <person name="Kuees U."/>
            <person name="Kumar T.K.A."/>
            <person name="Kuo A."/>
            <person name="LaButti K."/>
            <person name="Larrondo L.F."/>
            <person name="Lindquist E."/>
            <person name="Ling A."/>
            <person name="Lombard V."/>
            <person name="Lucas S."/>
            <person name="Lundell T."/>
            <person name="Martin R."/>
            <person name="McLaughlin D.J."/>
            <person name="Morgenstern I."/>
            <person name="Morin E."/>
            <person name="Murat C."/>
            <person name="Nagy L.G."/>
            <person name="Nolan M."/>
            <person name="Ohm R.A."/>
            <person name="Patyshakuliyeva A."/>
            <person name="Rokas A."/>
            <person name="Ruiz-Duenas F.J."/>
            <person name="Sabat G."/>
            <person name="Salamov A."/>
            <person name="Samejima M."/>
            <person name="Schmutz J."/>
            <person name="Slot J.C."/>
            <person name="St John F."/>
            <person name="Stenlid J."/>
            <person name="Sun H."/>
            <person name="Sun S."/>
            <person name="Syed K."/>
            <person name="Tsang A."/>
            <person name="Wiebenga A."/>
            <person name="Young D."/>
            <person name="Pisabarro A."/>
            <person name="Eastwood D.C."/>
            <person name="Martin F."/>
            <person name="Cullen D."/>
            <person name="Grigoriev I.V."/>
            <person name="Hibbett D.S."/>
        </authorList>
    </citation>
    <scope>NUCLEOTIDE SEQUENCE [LARGE SCALE GENOMIC DNA]</scope>
    <source>
        <strain evidence="3 4">ATCC 11539</strain>
    </source>
</reference>
<dbReference type="KEGG" id="gtr:GLOTRDRAFT_78295"/>
<feature type="compositionally biased region" description="Low complexity" evidence="1">
    <location>
        <begin position="65"/>
        <end position="74"/>
    </location>
</feature>
<evidence type="ECO:0000313" key="4">
    <source>
        <dbReference type="Proteomes" id="UP000030669"/>
    </source>
</evidence>
<name>S7Q475_GLOTA</name>